<dbReference type="InterPro" id="IPR003938">
    <property type="entry name" value="K_chnl_volt-dep_EAG/ELK/ERG"/>
</dbReference>
<dbReference type="Gene3D" id="1.10.287.630">
    <property type="entry name" value="Helix hairpin bin"/>
    <property type="match status" value="4"/>
</dbReference>
<feature type="transmembrane region" description="Helical" evidence="10">
    <location>
        <begin position="487"/>
        <end position="507"/>
    </location>
</feature>
<dbReference type="GO" id="GO:0044877">
    <property type="term" value="F:protein-containing complex binding"/>
    <property type="evidence" value="ECO:0007669"/>
    <property type="project" value="TreeGrafter"/>
</dbReference>
<feature type="transmembrane region" description="Helical" evidence="10">
    <location>
        <begin position="744"/>
        <end position="765"/>
    </location>
</feature>
<keyword evidence="5" id="KW-0406">Ion transport</keyword>
<feature type="domain" description="Cyclic nucleotide-binding" evidence="11">
    <location>
        <begin position="2342"/>
        <end position="2456"/>
    </location>
</feature>
<feature type="domain" description="Cyclic nucleotide-binding" evidence="11">
    <location>
        <begin position="1357"/>
        <end position="1457"/>
    </location>
</feature>
<evidence type="ECO:0000313" key="12">
    <source>
        <dbReference type="EMBL" id="GMF15954.1"/>
    </source>
</evidence>
<keyword evidence="3 10" id="KW-0812">Transmembrane</keyword>
<proteinExistence type="predicted"/>
<feature type="transmembrane region" description="Helical" evidence="10">
    <location>
        <begin position="1253"/>
        <end position="1271"/>
    </location>
</feature>
<feature type="transmembrane region" description="Helical" evidence="10">
    <location>
        <begin position="720"/>
        <end position="738"/>
    </location>
</feature>
<dbReference type="SUPFAM" id="SSF51206">
    <property type="entry name" value="cAMP-binding domain-like"/>
    <property type="match status" value="4"/>
</dbReference>
<dbReference type="InterPro" id="IPR018490">
    <property type="entry name" value="cNMP-bd_dom_sf"/>
</dbReference>
<accession>A0A9W6WSN0</accession>
<evidence type="ECO:0000256" key="5">
    <source>
        <dbReference type="ARBA" id="ARBA00023065"/>
    </source>
</evidence>
<dbReference type="PANTHER" id="PTHR45638">
    <property type="entry name" value="CYCLIC NUCLEOTIDE-GATED CATION CHANNEL SUBUNIT A"/>
    <property type="match status" value="1"/>
</dbReference>
<feature type="transmembrane region" description="Helical" evidence="10">
    <location>
        <begin position="519"/>
        <end position="539"/>
    </location>
</feature>
<comment type="subcellular location">
    <subcellularLocation>
        <location evidence="1">Membrane</location>
        <topology evidence="1">Multi-pass membrane protein</topology>
    </subcellularLocation>
</comment>
<evidence type="ECO:0000256" key="8">
    <source>
        <dbReference type="ARBA" id="ARBA00023303"/>
    </source>
</evidence>
<keyword evidence="6 10" id="KW-0472">Membrane</keyword>
<dbReference type="PRINTS" id="PR01463">
    <property type="entry name" value="EAGCHANLFMLY"/>
</dbReference>
<evidence type="ECO:0000256" key="1">
    <source>
        <dbReference type="ARBA" id="ARBA00004141"/>
    </source>
</evidence>
<protein>
    <submittedName>
        <fullName evidence="12">Unnamed protein product</fullName>
    </submittedName>
</protein>
<dbReference type="PANTHER" id="PTHR45638:SF11">
    <property type="entry name" value="CYCLIC NUCLEOTIDE-GATED CATION CHANNEL SUBUNIT A"/>
    <property type="match status" value="1"/>
</dbReference>
<dbReference type="InterPro" id="IPR050866">
    <property type="entry name" value="CNG_cation_channel"/>
</dbReference>
<keyword evidence="8" id="KW-0407">Ion channel</keyword>
<gene>
    <name evidence="12" type="ORF">Plil01_000558700</name>
</gene>
<dbReference type="EMBL" id="BSXW01000236">
    <property type="protein sequence ID" value="GMF15954.1"/>
    <property type="molecule type" value="Genomic_DNA"/>
</dbReference>
<keyword evidence="13" id="KW-1185">Reference proteome</keyword>
<feature type="transmembrane region" description="Helical" evidence="10">
    <location>
        <begin position="560"/>
        <end position="580"/>
    </location>
</feature>
<keyword evidence="4 10" id="KW-1133">Transmembrane helix</keyword>
<feature type="transmembrane region" description="Helical" evidence="10">
    <location>
        <begin position="629"/>
        <end position="649"/>
    </location>
</feature>
<feature type="transmembrane region" description="Helical" evidence="10">
    <location>
        <begin position="52"/>
        <end position="72"/>
    </location>
</feature>
<dbReference type="Pfam" id="PF00520">
    <property type="entry name" value="Ion_trans"/>
    <property type="match status" value="3"/>
</dbReference>
<comment type="caution">
    <text evidence="12">The sequence shown here is derived from an EMBL/GenBank/DDBJ whole genome shotgun (WGS) entry which is preliminary data.</text>
</comment>
<dbReference type="InterPro" id="IPR000595">
    <property type="entry name" value="cNMP-bd_dom"/>
</dbReference>
<dbReference type="Proteomes" id="UP001165083">
    <property type="component" value="Unassembled WGS sequence"/>
</dbReference>
<evidence type="ECO:0000256" key="7">
    <source>
        <dbReference type="ARBA" id="ARBA00023286"/>
    </source>
</evidence>
<name>A0A9W6WSN0_9STRA</name>
<dbReference type="PROSITE" id="PS50042">
    <property type="entry name" value="CNMP_BINDING_3"/>
    <property type="match status" value="3"/>
</dbReference>
<sequence>MPKMLVRRSSTSGLRRGKAKWTLASIKPLSSIPGTDDTTSQRKYMVMRNVQFALEIIALLPADVIVYATGAYNALHLARVNNLCRIYRIQRCLERIANIYSDRAWVQHLSSTGIDTFVRNIGLCAGLCHYVACGYMLIAHAQCGVSLEDCDANVETSWAARDRLFGASVARKYARTLYWASRTMVLLGYDDVTPVSNAETVYAIAVALMGALFGSSLLATFLFIFRIRNARYAAFTTYVDNAREYMRSQNIMRAVRRQVTAYFSYSWSTHHSLDSEEALHIMPKHLQSKVVATLKASRVKQVCFLMKESVEFINLLALALVRRVYSPSDQITEPKFNAQMFFVIRGKVVLSAFNGSNPKECQTGDFFADSCLFFPEKYEEKAVAKTFCELYVLAKAKFDEAVTHLHRGSEAAVRARMIETLERYSTQFRKTKKLLGLRGGHESGGRNSHGGSSHSVAEEAYSGEIRRGVSWRLPGSIFRMHWETARLLSIVYVAFEVPFFSVFIAMSDDQDMFAEQPEFGMRYAMTLLVEAFFTVDLILRSRYFAFLDQSVMLEVTQPDVIFAAYRGSGFYLDFLAWLPVGDVFDSLPISAARGRLSLIRLLRLLRVREMPSLLRNICDFHSVSSKSHLVISLILGVTLMLHIVGCVWFEMAWIARETTFNDASQEVLSELSREDCLQQATQFQNCSWVKFDCYAHIGAYFPLQDPSSIYKSSFAYLRSVYWAIVTLTAVGYGDIVAFSTAESYFAALWVFVGGVINFGVVGAMSSTISNMMATRHHHIEKLNTLNSILERMDISEKLSGEIRRFYHHQFVEHKHAYESQLLSHLPDQLCYEISSLLHSEAVRNIPLFNSASAEFLHEITGKFRHRSYQHGETICLVGDICREFFVFLHGSKINVFFHIRKVPIRALHEGDCYGVSEFLLRKAYTATLIAASLVQASVMTREQFEVIQRKFAGDLSDIREEAQLMWLEQQKGMKRVVHNLERLKLQPHMMQTPTLFYQHDYMVTIPNKNGKGGKQVVHDVDAARSTFTSTWNAIITVWNIYNAFFVIFRICFHSHLHFSNVISTAVWLADLGCDSCFAFDIYLRLFYFGCPEVSFENIVDRQEIDSRYLHSSTFKWDLVASLPIYAPYPSGSVIAGLCRLPRLVRCVDLLVYLDDVIVQIQQHFASHNVSAYLSPAKLMVILVLVAHCVGCIFFLISENECKNVEHCWMAHDHLLHEYHESVPILYAKSFYWAITTLLLVGSRESVPRDALGTLWTGFTCLCCTFIIGHIVGEISELILELGKESKQYKNRIASFDSFAKEHELPENLRERVGFFFYLQYEHTEGLDLHSTVQDLSANLRLKLMLEIYGHSIALLPIRSFLTGSQINNLALRMQSELFIPGDNILVEGTFGSRLCILRKGVAAVFWNNSVTSVAVLMEGALFGEIAFFLSNQRRLATVRATTSCEVLYIIRHDWQELWTSDGDLFDIQVQKHSLQAILDWVRSRLARYQRIILKTARKAKYLLAERQKEQRSDLTPSTLQTRLSGAPSTIRLLGSMKKGNSRLFLPSEIQLLEKKTKYLLTKTDSLAIQFREALAALHVKRRASSAVSNRSTRHSFLRGKSHGTASDLYRSTVGDRPPSVPNRSNSKSDIHVLQFIVDLNPVNKLVRDSLSNDHVQRLETESWARFKIVAAVQHTVGKLLDNLFPSETTFTHVGPGDSAGPNDQRQVTIRVHPSRGLVKRQSSYSFYYSGDSSHKAVPNSQAVVTESSSTASRKAIALDSAAKLSMIVHSIGLSSSGEQTAPIRRRRFSTVVIPEGPQQQCSPPTESKPIARRGGMVRSRSLPLFRCPHFSSLAEEGKTSLRMADGETWRGNIDFAVIQRCQRPQYATQLRLYHQYRRWKSPNQLSFSTLQPPPSVTTPAKRLSDVRPLSPSVRGSLQFLDPTRRTSNGGQRGSLLGLKFQLSYERNETIDPQSRAFIRRIKELGKVWDIMMLAVAVYHVEITPFKLCFATNLAELPRTSLHVWSGIEIFMDMLCALDVGYRIRYASLPVHSMGATLASSRKRGLREIFVSNPALRADILAILPLELLLFVPQVRAPFAYAPSSSEVDHVMWWTSRWLLRMNRLLLMRRIEPLSETLFQYLIYVLKLPVSDASLYFLRGLAFYLTMGHTLACIWFVTSEHAFHHYGISWLSTSGMLSYVADGVIAAEETGRLLTELTTSFCLDSISLWRKYLRSLLFSVECISTLFYGDILSMNPLELVAEIIITLWSIYIYGALVGAQGELLNAQARREAAFEQNLGEIQHYLVQNEVPKKLKRQIKSYYARVWRRRKGEKEFAAVTNVSRVLYEDVVLATLRGFATKVAAFRSLDEHFLRGLLVCLQYVVCSEGEEVTMEGDVDRSMYFIADGRVLEKLDSAESIRERGEFIGELTLLYGISRLETCVALVLTELYRLDHQPYERLLQDFPEYRERNKLDWTSSSAPAPDRIMLETVVRNFQSGRNGKSYASSLDTPVIPSINTDDVVANAERINADVPYSHIYKFMMELLARLYRVDPLEARELVLQGRAGARKQLKTLLRLATSRDEIARKETNETPLSPGIEMISTFRSRGEDDSINRFKNFEKSMSMIVETNASAVAPSPLLLHSISYANIPD</sequence>
<dbReference type="Pfam" id="PF00027">
    <property type="entry name" value="cNMP_binding"/>
    <property type="match status" value="3"/>
</dbReference>
<feature type="domain" description="Cyclic nucleotide-binding" evidence="11">
    <location>
        <begin position="847"/>
        <end position="947"/>
    </location>
</feature>
<evidence type="ECO:0000256" key="6">
    <source>
        <dbReference type="ARBA" id="ARBA00023136"/>
    </source>
</evidence>
<evidence type="ECO:0000256" key="10">
    <source>
        <dbReference type="SAM" id="Phobius"/>
    </source>
</evidence>
<dbReference type="OrthoDB" id="2021138at2759"/>
<dbReference type="GO" id="GO:0016020">
    <property type="term" value="C:membrane"/>
    <property type="evidence" value="ECO:0007669"/>
    <property type="project" value="UniProtKB-SubCell"/>
</dbReference>
<reference evidence="12" key="1">
    <citation type="submission" date="2023-04" db="EMBL/GenBank/DDBJ databases">
        <title>Phytophthora lilii NBRC 32176.</title>
        <authorList>
            <person name="Ichikawa N."/>
            <person name="Sato H."/>
            <person name="Tonouchi N."/>
        </authorList>
    </citation>
    <scope>NUCLEOTIDE SEQUENCE</scope>
    <source>
        <strain evidence="12">NBRC 32176</strain>
    </source>
</reference>
<dbReference type="InterPro" id="IPR014710">
    <property type="entry name" value="RmlC-like_jellyroll"/>
</dbReference>
<organism evidence="12 13">
    <name type="scientific">Phytophthora lilii</name>
    <dbReference type="NCBI Taxonomy" id="2077276"/>
    <lineage>
        <taxon>Eukaryota</taxon>
        <taxon>Sar</taxon>
        <taxon>Stramenopiles</taxon>
        <taxon>Oomycota</taxon>
        <taxon>Peronosporomycetes</taxon>
        <taxon>Peronosporales</taxon>
        <taxon>Peronosporaceae</taxon>
        <taxon>Phytophthora</taxon>
    </lineage>
</organism>
<dbReference type="Gene3D" id="2.60.120.10">
    <property type="entry name" value="Jelly Rolls"/>
    <property type="match status" value="4"/>
</dbReference>
<dbReference type="SMART" id="SM00100">
    <property type="entry name" value="cNMP"/>
    <property type="match status" value="3"/>
</dbReference>
<evidence type="ECO:0000256" key="9">
    <source>
        <dbReference type="SAM" id="MobiDB-lite"/>
    </source>
</evidence>
<dbReference type="SUPFAM" id="SSF81324">
    <property type="entry name" value="Voltage-gated potassium channels"/>
    <property type="match status" value="4"/>
</dbReference>
<evidence type="ECO:0000259" key="11">
    <source>
        <dbReference type="PROSITE" id="PS50042"/>
    </source>
</evidence>
<feature type="transmembrane region" description="Helical" evidence="10">
    <location>
        <begin position="1178"/>
        <end position="1196"/>
    </location>
</feature>
<dbReference type="GO" id="GO:0005221">
    <property type="term" value="F:intracellularly cyclic nucleotide-activated monoatomic cation channel activity"/>
    <property type="evidence" value="ECO:0007669"/>
    <property type="project" value="InterPro"/>
</dbReference>
<keyword evidence="2" id="KW-0813">Transport</keyword>
<dbReference type="InterPro" id="IPR005821">
    <property type="entry name" value="Ion_trans_dom"/>
</dbReference>
<dbReference type="GO" id="GO:0005249">
    <property type="term" value="F:voltage-gated potassium channel activity"/>
    <property type="evidence" value="ECO:0007669"/>
    <property type="project" value="InterPro"/>
</dbReference>
<keyword evidence="7" id="KW-1071">Ligand-gated ion channel</keyword>
<evidence type="ECO:0000313" key="13">
    <source>
        <dbReference type="Proteomes" id="UP001165083"/>
    </source>
</evidence>
<evidence type="ECO:0000256" key="3">
    <source>
        <dbReference type="ARBA" id="ARBA00022692"/>
    </source>
</evidence>
<feature type="transmembrane region" description="Helical" evidence="10">
    <location>
        <begin position="201"/>
        <end position="225"/>
    </location>
</feature>
<evidence type="ECO:0000256" key="2">
    <source>
        <dbReference type="ARBA" id="ARBA00022448"/>
    </source>
</evidence>
<dbReference type="CDD" id="cd00038">
    <property type="entry name" value="CAP_ED"/>
    <property type="match status" value="3"/>
</dbReference>
<evidence type="ECO:0000256" key="4">
    <source>
        <dbReference type="ARBA" id="ARBA00022989"/>
    </source>
</evidence>
<dbReference type="Gene3D" id="1.10.287.70">
    <property type="match status" value="4"/>
</dbReference>
<feature type="region of interest" description="Disordered" evidence="9">
    <location>
        <begin position="1607"/>
        <end position="1626"/>
    </location>
</feature>